<dbReference type="AlphaFoldDB" id="A0A7S4QWL2"/>
<proteinExistence type="predicted"/>
<organism evidence="1">
    <name type="scientific">Ditylum brightwellii</name>
    <dbReference type="NCBI Taxonomy" id="49249"/>
    <lineage>
        <taxon>Eukaryota</taxon>
        <taxon>Sar</taxon>
        <taxon>Stramenopiles</taxon>
        <taxon>Ochrophyta</taxon>
        <taxon>Bacillariophyta</taxon>
        <taxon>Mediophyceae</taxon>
        <taxon>Lithodesmiophycidae</taxon>
        <taxon>Lithodesmiales</taxon>
        <taxon>Lithodesmiaceae</taxon>
        <taxon>Ditylum</taxon>
    </lineage>
</organism>
<gene>
    <name evidence="1" type="ORF">DBRI00130_LOCUS9124</name>
</gene>
<reference evidence="1" key="1">
    <citation type="submission" date="2021-01" db="EMBL/GenBank/DDBJ databases">
        <authorList>
            <person name="Corre E."/>
            <person name="Pelletier E."/>
            <person name="Niang G."/>
            <person name="Scheremetjew M."/>
            <person name="Finn R."/>
            <person name="Kale V."/>
            <person name="Holt S."/>
            <person name="Cochrane G."/>
            <person name="Meng A."/>
            <person name="Brown T."/>
            <person name="Cohen L."/>
        </authorList>
    </citation>
    <scope>NUCLEOTIDE SEQUENCE</scope>
    <source>
        <strain evidence="1">GSO104</strain>
    </source>
</reference>
<name>A0A7S4QWL2_9STRA</name>
<dbReference type="EMBL" id="HBNS01011289">
    <property type="protein sequence ID" value="CAE4596207.1"/>
    <property type="molecule type" value="Transcribed_RNA"/>
</dbReference>
<accession>A0A7S4QWL2</accession>
<protein>
    <submittedName>
        <fullName evidence="1">Uncharacterized protein</fullName>
    </submittedName>
</protein>
<sequence>MLSCLFFNCYPVVPMNVFCMVTHMLFSICLICTQNNNNLFHFLFFFLSKKYKETVSNMAQCFMLLGGANAAEELLLYLLSMKQQTTTRGAASVLTSLDVMPRYPATLMLTSNGVTMRYSQCDSTTTAAAAVAVGRNLVQRSKEDEQRRSLLWRIFQASTHAEDWATCIASAEELCSLDLNNAKRGIRKRGTLNLKRSDDDEATLSSDAAQCALIFALLQGHNPTQALVECQQWLLSSSSPLQRKDDCCVETQKAYTAPVEESVWTQLLTIAIGLYEADGALLTERGFYDDDDDCNDVGVVRLKSTGTSCIPSLGVRQIRERMDSVSENFSSIQLSLSGNDDRNDRVMRDLSIAVKNNHGLALLMEGKVTEAIRQFQEGAIAARNQGQQTILIENEETTSLDHFSILSPHFNLTLLLWRDGHKDEATSLWLHARGMGQLTRKDLSSSEHRKLKSALEKAFNRHVLLIAEKNKHGRGGISDDYSENVAQWQPESEGKSDDGRIGGLDAAQVLALDVLLLRHAAATASKRGAMLHLRSSGGLALSSFAAF</sequence>
<evidence type="ECO:0000313" key="1">
    <source>
        <dbReference type="EMBL" id="CAE4596207.1"/>
    </source>
</evidence>